<proteinExistence type="predicted"/>
<name>A0A1Y1YES6_9FUNG</name>
<keyword evidence="2" id="KW-1185">Reference proteome</keyword>
<dbReference type="InParanoid" id="A0A1Y1YES6"/>
<dbReference type="PROSITE" id="PS51257">
    <property type="entry name" value="PROKAR_LIPOPROTEIN"/>
    <property type="match status" value="1"/>
</dbReference>
<organism evidence="1 2">
    <name type="scientific">Basidiobolus meristosporus CBS 931.73</name>
    <dbReference type="NCBI Taxonomy" id="1314790"/>
    <lineage>
        <taxon>Eukaryota</taxon>
        <taxon>Fungi</taxon>
        <taxon>Fungi incertae sedis</taxon>
        <taxon>Zoopagomycota</taxon>
        <taxon>Entomophthoromycotina</taxon>
        <taxon>Basidiobolomycetes</taxon>
        <taxon>Basidiobolales</taxon>
        <taxon>Basidiobolaceae</taxon>
        <taxon>Basidiobolus</taxon>
    </lineage>
</organism>
<evidence type="ECO:0000313" key="1">
    <source>
        <dbReference type="EMBL" id="ORX96458.1"/>
    </source>
</evidence>
<sequence>MVKGTFQWDSDGQDDNISHTHSAAACFLEAESLNFYGWLWTFDTSCSENRVYPLGQKRGLMEYDVIDVTYDVCLEASVVSGMQSLEVTGERRYVTAWTSLIDWHTLLNTATETMVMLPEVRLAVLLSWWTSFPGLQSYRSNISD</sequence>
<reference evidence="1 2" key="1">
    <citation type="submission" date="2016-07" db="EMBL/GenBank/DDBJ databases">
        <title>Pervasive Adenine N6-methylation of Active Genes in Fungi.</title>
        <authorList>
            <consortium name="DOE Joint Genome Institute"/>
            <person name="Mondo S.J."/>
            <person name="Dannebaum R.O."/>
            <person name="Kuo R.C."/>
            <person name="Labutti K."/>
            <person name="Haridas S."/>
            <person name="Kuo A."/>
            <person name="Salamov A."/>
            <person name="Ahrendt S.R."/>
            <person name="Lipzen A."/>
            <person name="Sullivan W."/>
            <person name="Andreopoulos W.B."/>
            <person name="Clum A."/>
            <person name="Lindquist E."/>
            <person name="Daum C."/>
            <person name="Ramamoorthy G.K."/>
            <person name="Gryganskyi A."/>
            <person name="Culley D."/>
            <person name="Magnuson J.K."/>
            <person name="James T.Y."/>
            <person name="O'Malley M.A."/>
            <person name="Stajich J.E."/>
            <person name="Spatafora J.W."/>
            <person name="Visel A."/>
            <person name="Grigoriev I.V."/>
        </authorList>
    </citation>
    <scope>NUCLEOTIDE SEQUENCE [LARGE SCALE GENOMIC DNA]</scope>
    <source>
        <strain evidence="1 2">CBS 931.73</strain>
    </source>
</reference>
<dbReference type="AlphaFoldDB" id="A0A1Y1YES6"/>
<protein>
    <submittedName>
        <fullName evidence="1">Uncharacterized protein</fullName>
    </submittedName>
</protein>
<gene>
    <name evidence="1" type="ORF">K493DRAFT_336913</name>
</gene>
<accession>A0A1Y1YES6</accession>
<evidence type="ECO:0000313" key="2">
    <source>
        <dbReference type="Proteomes" id="UP000193498"/>
    </source>
</evidence>
<comment type="caution">
    <text evidence="1">The sequence shown here is derived from an EMBL/GenBank/DDBJ whole genome shotgun (WGS) entry which is preliminary data.</text>
</comment>
<dbReference type="EMBL" id="MCFE01000154">
    <property type="protein sequence ID" value="ORX96458.1"/>
    <property type="molecule type" value="Genomic_DNA"/>
</dbReference>
<dbReference type="Proteomes" id="UP000193498">
    <property type="component" value="Unassembled WGS sequence"/>
</dbReference>